<evidence type="ECO:0000256" key="3">
    <source>
        <dbReference type="ARBA" id="ARBA00022475"/>
    </source>
</evidence>
<dbReference type="GO" id="GO:0006508">
    <property type="term" value="P:proteolysis"/>
    <property type="evidence" value="ECO:0007669"/>
    <property type="project" value="UniProtKB-KW"/>
</dbReference>
<protein>
    <recommendedName>
        <fullName evidence="13">Peptidase M48 domain-containing protein</fullName>
    </recommendedName>
</protein>
<dbReference type="GO" id="GO:0004222">
    <property type="term" value="F:metalloendopeptidase activity"/>
    <property type="evidence" value="ECO:0007669"/>
    <property type="project" value="InterPro"/>
</dbReference>
<name>A0A1L9BAC1_9BACT</name>
<organism evidence="14 15">
    <name type="scientific">Cystobacter ferrugineus</name>
    <dbReference type="NCBI Taxonomy" id="83449"/>
    <lineage>
        <taxon>Bacteria</taxon>
        <taxon>Pseudomonadati</taxon>
        <taxon>Myxococcota</taxon>
        <taxon>Myxococcia</taxon>
        <taxon>Myxococcales</taxon>
        <taxon>Cystobacterineae</taxon>
        <taxon>Archangiaceae</taxon>
        <taxon>Cystobacter</taxon>
    </lineage>
</organism>
<dbReference type="CDD" id="cd07328">
    <property type="entry name" value="M48_Ste24p_like"/>
    <property type="match status" value="1"/>
</dbReference>
<sequence>MAPIMAHSTGLLFRAAVAILLMVLFFSLALTASAGLVYGAYELGTFTLEHARGRGLVLLLLVAGAMGFGGLVILWSIVPRIDRFTPPGPELTAKEQPVLFQEIHRIAEMTGQEPPTHVYLVPDVNAFVTERGGWMGIGSQRVMGLGLGLVNILGVSELRAVIAHEFGHFHGGDTKLGPWIYKTRGAIIRTVQNLYAAGEASEEVGTVAFVLKAVGKPFEWFAKGYLRITQAISRAQEYSADGVAVRTQGAAALVEGLKKTHRGGLAFSAFVENELGPLLENKRHAPLGEGFRRFLGAPSVAERLGQLEKEELSEGKQDPYDTHPPLRERIRHAESLDAPWVAQDVRPAVELLADVPQLEAKLYSEWTQGATLTPIEWAESASVFVSDWQAALLDAQRGLAHGTTPLTLPTETPALRELAAKVTGQDTAHVPEDILQQWATELYMRVLSAVLVDHGFTPSNNPGEAIAFTRGELRLEPASLVRSYLRGELGREAWSASWQEAGLADAPLTPEDVQQRRSG</sequence>
<proteinExistence type="predicted"/>
<evidence type="ECO:0000256" key="9">
    <source>
        <dbReference type="ARBA" id="ARBA00022989"/>
    </source>
</evidence>
<feature type="transmembrane region" description="Helical" evidence="12">
    <location>
        <begin position="55"/>
        <end position="78"/>
    </location>
</feature>
<feature type="domain" description="Peptidase M48" evidence="13">
    <location>
        <begin position="95"/>
        <end position="335"/>
    </location>
</feature>
<accession>A0A1L9BAC1</accession>
<evidence type="ECO:0000256" key="5">
    <source>
        <dbReference type="ARBA" id="ARBA00022692"/>
    </source>
</evidence>
<dbReference type="PANTHER" id="PTHR43221">
    <property type="entry name" value="PROTEASE HTPX"/>
    <property type="match status" value="1"/>
</dbReference>
<keyword evidence="11 12" id="KW-0472">Membrane</keyword>
<dbReference type="InterPro" id="IPR001915">
    <property type="entry name" value="Peptidase_M48"/>
</dbReference>
<keyword evidence="6" id="KW-0479">Metal-binding</keyword>
<dbReference type="STRING" id="83449.BON30_16940"/>
<keyword evidence="15" id="KW-1185">Reference proteome</keyword>
<keyword evidence="5 12" id="KW-0812">Transmembrane</keyword>
<evidence type="ECO:0000256" key="8">
    <source>
        <dbReference type="ARBA" id="ARBA00022833"/>
    </source>
</evidence>
<keyword evidence="4" id="KW-0645">Protease</keyword>
<dbReference type="Pfam" id="PF01435">
    <property type="entry name" value="Peptidase_M48"/>
    <property type="match status" value="1"/>
</dbReference>
<evidence type="ECO:0000256" key="10">
    <source>
        <dbReference type="ARBA" id="ARBA00023049"/>
    </source>
</evidence>
<comment type="subcellular location">
    <subcellularLocation>
        <location evidence="2">Cell membrane</location>
        <topology evidence="2">Multi-pass membrane protein</topology>
    </subcellularLocation>
</comment>
<reference evidence="14 15" key="2">
    <citation type="submission" date="2016-12" db="EMBL/GenBank/DDBJ databases">
        <title>Draft Genome Sequence of Cystobacter ferrugineus Strain Cbfe23.</title>
        <authorList>
            <person name="Akbar S."/>
            <person name="Dowd S.E."/>
            <person name="Stevens D.C."/>
        </authorList>
    </citation>
    <scope>NUCLEOTIDE SEQUENCE [LARGE SCALE GENOMIC DNA]</scope>
    <source>
        <strain evidence="14 15">Cbfe23</strain>
    </source>
</reference>
<evidence type="ECO:0000259" key="13">
    <source>
        <dbReference type="Pfam" id="PF01435"/>
    </source>
</evidence>
<comment type="cofactor">
    <cofactor evidence="1">
        <name>Zn(2+)</name>
        <dbReference type="ChEBI" id="CHEBI:29105"/>
    </cofactor>
</comment>
<comment type="caution">
    <text evidence="14">The sequence shown here is derived from an EMBL/GenBank/DDBJ whole genome shotgun (WGS) entry which is preliminary data.</text>
</comment>
<evidence type="ECO:0000313" key="14">
    <source>
        <dbReference type="EMBL" id="OJH39217.1"/>
    </source>
</evidence>
<keyword evidence="10" id="KW-0482">Metalloprotease</keyword>
<evidence type="ECO:0000313" key="15">
    <source>
        <dbReference type="Proteomes" id="UP000182229"/>
    </source>
</evidence>
<reference evidence="15" key="1">
    <citation type="submission" date="2016-11" db="EMBL/GenBank/DDBJ databases">
        <authorList>
            <person name="Shukria A."/>
            <person name="Stevens D.C."/>
        </authorList>
    </citation>
    <scope>NUCLEOTIDE SEQUENCE [LARGE SCALE GENOMIC DNA]</scope>
    <source>
        <strain evidence="15">Cbfe23</strain>
    </source>
</reference>
<dbReference type="EMBL" id="MPIN01000004">
    <property type="protein sequence ID" value="OJH39217.1"/>
    <property type="molecule type" value="Genomic_DNA"/>
</dbReference>
<dbReference type="Gene3D" id="3.30.2010.10">
    <property type="entry name" value="Metalloproteases ('zincins'), catalytic domain"/>
    <property type="match status" value="1"/>
</dbReference>
<evidence type="ECO:0000256" key="6">
    <source>
        <dbReference type="ARBA" id="ARBA00022723"/>
    </source>
</evidence>
<dbReference type="GO" id="GO:0005886">
    <property type="term" value="C:plasma membrane"/>
    <property type="evidence" value="ECO:0007669"/>
    <property type="project" value="UniProtKB-SubCell"/>
</dbReference>
<keyword evidence="9 12" id="KW-1133">Transmembrane helix</keyword>
<evidence type="ECO:0000256" key="7">
    <source>
        <dbReference type="ARBA" id="ARBA00022801"/>
    </source>
</evidence>
<dbReference type="GO" id="GO:0046872">
    <property type="term" value="F:metal ion binding"/>
    <property type="evidence" value="ECO:0007669"/>
    <property type="project" value="UniProtKB-KW"/>
</dbReference>
<evidence type="ECO:0000256" key="12">
    <source>
        <dbReference type="SAM" id="Phobius"/>
    </source>
</evidence>
<evidence type="ECO:0000256" key="1">
    <source>
        <dbReference type="ARBA" id="ARBA00001947"/>
    </source>
</evidence>
<dbReference type="InterPro" id="IPR050083">
    <property type="entry name" value="HtpX_protease"/>
</dbReference>
<gene>
    <name evidence="14" type="ORF">BON30_16940</name>
</gene>
<keyword evidence="7" id="KW-0378">Hydrolase</keyword>
<evidence type="ECO:0000256" key="4">
    <source>
        <dbReference type="ARBA" id="ARBA00022670"/>
    </source>
</evidence>
<dbReference type="AlphaFoldDB" id="A0A1L9BAC1"/>
<evidence type="ECO:0000256" key="11">
    <source>
        <dbReference type="ARBA" id="ARBA00023136"/>
    </source>
</evidence>
<keyword evidence="8" id="KW-0862">Zinc</keyword>
<evidence type="ECO:0000256" key="2">
    <source>
        <dbReference type="ARBA" id="ARBA00004651"/>
    </source>
</evidence>
<dbReference type="Proteomes" id="UP000182229">
    <property type="component" value="Unassembled WGS sequence"/>
</dbReference>
<keyword evidence="3" id="KW-1003">Cell membrane</keyword>
<dbReference type="PANTHER" id="PTHR43221:SF1">
    <property type="entry name" value="PROTEASE HTPX"/>
    <property type="match status" value="1"/>
</dbReference>